<reference evidence="3" key="1">
    <citation type="submission" date="2020-06" db="EMBL/GenBank/DDBJ databases">
        <title>Nostoc edaphicum CCNP1411 genome.</title>
        <authorList>
            <person name="Fidor A."/>
            <person name="Grabski M."/>
            <person name="Gawor J."/>
            <person name="Gromadka R."/>
            <person name="Wegrzyn G."/>
            <person name="Mazur-Marzec H."/>
        </authorList>
    </citation>
    <scope>NUCLEOTIDE SEQUENCE [LARGE SCALE GENOMIC DNA]</scope>
    <source>
        <strain evidence="3">CCNP1411</strain>
    </source>
</reference>
<organism evidence="2 3">
    <name type="scientific">Nostoc edaphicum CCNP1411</name>
    <dbReference type="NCBI Taxonomy" id="1472755"/>
    <lineage>
        <taxon>Bacteria</taxon>
        <taxon>Bacillati</taxon>
        <taxon>Cyanobacteriota</taxon>
        <taxon>Cyanophyceae</taxon>
        <taxon>Nostocales</taxon>
        <taxon>Nostocaceae</taxon>
        <taxon>Nostoc</taxon>
    </lineage>
</organism>
<protein>
    <submittedName>
        <fullName evidence="2">Uncharacterized protein</fullName>
    </submittedName>
</protein>
<keyword evidence="3" id="KW-1185">Reference proteome</keyword>
<dbReference type="Proteomes" id="UP000514713">
    <property type="component" value="Chromosome"/>
</dbReference>
<feature type="transmembrane region" description="Helical" evidence="1">
    <location>
        <begin position="213"/>
        <end position="230"/>
    </location>
</feature>
<accession>A0A7D7QN54</accession>
<proteinExistence type="predicted"/>
<feature type="transmembrane region" description="Helical" evidence="1">
    <location>
        <begin position="187"/>
        <end position="206"/>
    </location>
</feature>
<sequence>MKPSFYPIPGWLWQYPKPKPSTSNANSAMLLIVELFHYLTYLTQLGVAYSFYYYRDFYQPSCGAFFFVVMAPIFQQIAGSFPMLMHEYEGWQIAECKDSGCEPEKYNNDQLRYVTYKLLFLFQAIAAGMYTIGVLGFDKWQLVFLEIDKPWTVILIITILLWLYILPRDTKPFPKKLNGQDIFPVPFLTFLSFIPLTLSFTASLIYLMGGWSALFPGLLVSALYLGGGLSEGLGAESTFNQWWHLLAVVLLNAGGGMLILFITRHAIGLL</sequence>
<feature type="transmembrane region" description="Helical" evidence="1">
    <location>
        <begin position="118"/>
        <end position="137"/>
    </location>
</feature>
<dbReference type="AlphaFoldDB" id="A0A7D7QN54"/>
<evidence type="ECO:0000313" key="3">
    <source>
        <dbReference type="Proteomes" id="UP000514713"/>
    </source>
</evidence>
<keyword evidence="1" id="KW-0472">Membrane</keyword>
<dbReference type="RefSeq" id="WP_181929799.1">
    <property type="nucleotide sequence ID" value="NZ_CP054698.1"/>
</dbReference>
<dbReference type="EMBL" id="CP054698">
    <property type="protein sequence ID" value="QMS92301.1"/>
    <property type="molecule type" value="Genomic_DNA"/>
</dbReference>
<name>A0A7D7QN54_9NOSO</name>
<evidence type="ECO:0000256" key="1">
    <source>
        <dbReference type="SAM" id="Phobius"/>
    </source>
</evidence>
<feature type="transmembrane region" description="Helical" evidence="1">
    <location>
        <begin position="28"/>
        <end position="52"/>
    </location>
</feature>
<feature type="transmembrane region" description="Helical" evidence="1">
    <location>
        <begin position="149"/>
        <end position="167"/>
    </location>
</feature>
<dbReference type="KEGG" id="ned:HUN01_33680"/>
<feature type="transmembrane region" description="Helical" evidence="1">
    <location>
        <begin position="242"/>
        <end position="262"/>
    </location>
</feature>
<keyword evidence="1" id="KW-1133">Transmembrane helix</keyword>
<evidence type="ECO:0000313" key="2">
    <source>
        <dbReference type="EMBL" id="QMS92301.1"/>
    </source>
</evidence>
<feature type="transmembrane region" description="Helical" evidence="1">
    <location>
        <begin position="64"/>
        <end position="85"/>
    </location>
</feature>
<keyword evidence="1" id="KW-0812">Transmembrane</keyword>
<gene>
    <name evidence="2" type="ORF">HUN01_33680</name>
</gene>